<evidence type="ECO:0008006" key="4">
    <source>
        <dbReference type="Google" id="ProtNLM"/>
    </source>
</evidence>
<name>A0A2M7DKE4_9BACT</name>
<evidence type="ECO:0000313" key="2">
    <source>
        <dbReference type="EMBL" id="PIV50243.1"/>
    </source>
</evidence>
<dbReference type="EMBL" id="PETS01000143">
    <property type="protein sequence ID" value="PIV50243.1"/>
    <property type="molecule type" value="Genomic_DNA"/>
</dbReference>
<dbReference type="Proteomes" id="UP000228896">
    <property type="component" value="Unassembled WGS sequence"/>
</dbReference>
<keyword evidence="1" id="KW-0812">Transmembrane</keyword>
<dbReference type="NCBIfam" id="TIGR02532">
    <property type="entry name" value="IV_pilin_GFxxxE"/>
    <property type="match status" value="1"/>
</dbReference>
<gene>
    <name evidence="2" type="ORF">COS18_05560</name>
</gene>
<dbReference type="Pfam" id="PF07963">
    <property type="entry name" value="N_methyl"/>
    <property type="match status" value="1"/>
</dbReference>
<sequence length="200" mass="22147">MLNNNTLLKKNKSAGFTLIEILTAMTIFTVMVAIGADFIIISYKATTFEAEQETAVRGARDAMDIITKEIRGANSSEQGDYPLAIVDDNNLVFYSDTDDDGQMEKISYYLDGSQLLKSITEPGAANDYSGAGATTTIASYVNNQEQPIFIYFDNNHNNTDIINQIRLIQITLLINVTPARAPNDYSLETDVNLRNLKDNL</sequence>
<comment type="caution">
    <text evidence="2">The sequence shown here is derived from an EMBL/GenBank/DDBJ whole genome shotgun (WGS) entry which is preliminary data.</text>
</comment>
<keyword evidence="1" id="KW-0472">Membrane</keyword>
<dbReference type="PROSITE" id="PS00409">
    <property type="entry name" value="PROKAR_NTER_METHYL"/>
    <property type="match status" value="1"/>
</dbReference>
<accession>A0A2M7DKE4</accession>
<protein>
    <recommendedName>
        <fullName evidence="4">Prepilin-type N-terminal cleavage/methylation domain-containing protein</fullName>
    </recommendedName>
</protein>
<keyword evidence="1" id="KW-1133">Transmembrane helix</keyword>
<proteinExistence type="predicted"/>
<evidence type="ECO:0000313" key="3">
    <source>
        <dbReference type="Proteomes" id="UP000228896"/>
    </source>
</evidence>
<dbReference type="AlphaFoldDB" id="A0A2M7DKE4"/>
<feature type="transmembrane region" description="Helical" evidence="1">
    <location>
        <begin position="21"/>
        <end position="43"/>
    </location>
</feature>
<dbReference type="InterPro" id="IPR012902">
    <property type="entry name" value="N_methyl_site"/>
</dbReference>
<reference evidence="3" key="1">
    <citation type="submission" date="2017-09" db="EMBL/GenBank/DDBJ databases">
        <title>Depth-based differentiation of microbial function through sediment-hosted aquifers and enrichment of novel symbionts in the deep terrestrial subsurface.</title>
        <authorList>
            <person name="Probst A.J."/>
            <person name="Ladd B."/>
            <person name="Jarett J.K."/>
            <person name="Geller-Mcgrath D.E."/>
            <person name="Sieber C.M.K."/>
            <person name="Emerson J.B."/>
            <person name="Anantharaman K."/>
            <person name="Thomas B.C."/>
            <person name="Malmstrom R."/>
            <person name="Stieglmeier M."/>
            <person name="Klingl A."/>
            <person name="Woyke T."/>
            <person name="Ryan C.M."/>
            <person name="Banfield J.F."/>
        </authorList>
    </citation>
    <scope>NUCLEOTIDE SEQUENCE [LARGE SCALE GENOMIC DNA]</scope>
</reference>
<evidence type="ECO:0000256" key="1">
    <source>
        <dbReference type="SAM" id="Phobius"/>
    </source>
</evidence>
<organism evidence="2 3">
    <name type="scientific">Candidatus Falkowbacteria bacterium CG02_land_8_20_14_3_00_36_14</name>
    <dbReference type="NCBI Taxonomy" id="1974560"/>
    <lineage>
        <taxon>Bacteria</taxon>
        <taxon>Candidatus Falkowiibacteriota</taxon>
    </lineage>
</organism>